<dbReference type="Pfam" id="PF13426">
    <property type="entry name" value="PAS_9"/>
    <property type="match status" value="1"/>
</dbReference>
<dbReference type="CDD" id="cd00130">
    <property type="entry name" value="PAS"/>
    <property type="match status" value="1"/>
</dbReference>
<dbReference type="InterPro" id="IPR003594">
    <property type="entry name" value="HATPase_dom"/>
</dbReference>
<dbReference type="PANTHER" id="PTHR24421:SF59">
    <property type="entry name" value="OXYGEN SENSOR HISTIDINE KINASE NREB"/>
    <property type="match status" value="1"/>
</dbReference>
<evidence type="ECO:0000256" key="4">
    <source>
        <dbReference type="SAM" id="Coils"/>
    </source>
</evidence>
<evidence type="ECO:0000259" key="8">
    <source>
        <dbReference type="PROSITE" id="PS50113"/>
    </source>
</evidence>
<evidence type="ECO:0008006" key="11">
    <source>
        <dbReference type="Google" id="ProtNLM"/>
    </source>
</evidence>
<dbReference type="Gene3D" id="3.30.565.10">
    <property type="entry name" value="Histidine kinase-like ATPase, C-terminal domain"/>
    <property type="match status" value="1"/>
</dbReference>
<evidence type="ECO:0000259" key="7">
    <source>
        <dbReference type="PROSITE" id="PS50112"/>
    </source>
</evidence>
<keyword evidence="6" id="KW-1133">Transmembrane helix</keyword>
<reference evidence="9 10" key="1">
    <citation type="submission" date="2020-04" db="EMBL/GenBank/DDBJ databases">
        <authorList>
            <person name="De Canck E."/>
        </authorList>
    </citation>
    <scope>NUCLEOTIDE SEQUENCE [LARGE SCALE GENOMIC DNA]</scope>
    <source>
        <strain evidence="9 10">LMG 29739</strain>
    </source>
</reference>
<name>A0A6J5DB60_9BURK</name>
<evidence type="ECO:0000256" key="5">
    <source>
        <dbReference type="SAM" id="MobiDB-lite"/>
    </source>
</evidence>
<evidence type="ECO:0000313" key="10">
    <source>
        <dbReference type="Proteomes" id="UP000494329"/>
    </source>
</evidence>
<feature type="transmembrane region" description="Helical" evidence="6">
    <location>
        <begin position="51"/>
        <end position="73"/>
    </location>
</feature>
<dbReference type="InterPro" id="IPR035965">
    <property type="entry name" value="PAS-like_dom_sf"/>
</dbReference>
<accession>A0A6J5DB60</accession>
<dbReference type="Proteomes" id="UP000494329">
    <property type="component" value="Unassembled WGS sequence"/>
</dbReference>
<dbReference type="InterPro" id="IPR011712">
    <property type="entry name" value="Sig_transdc_His_kin_sub3_dim/P"/>
</dbReference>
<dbReference type="SMART" id="SM00091">
    <property type="entry name" value="PAS"/>
    <property type="match status" value="1"/>
</dbReference>
<sequence length="495" mass="53214">MTPVIVTRPGGPAAAVLLCVIVGASIALGSALTLAFPVFGCGAASDGAASAAPYLAACAAATVLAALALYVAYARAAARASVDTSRDETRMMSIVRASMEAIITIDDTQNIVNFNPMAERVFGVPAADALGTPLSRFIPERFRAAHAQHVERFGATGVSERQMGKQLVLFGLRANGDEFPLEASISQIRDGDGKLYTVILRDITERVRADGALKQSREELRELSANLQQAREMEKTRIARELHDDLGQQLSVLKIDLATVGQALLPLQRARPATPLLDGPLDPLPAGVPLEQALVRLDRMSRLVDTTVASLRRIAADLRPVMLDDLGLIAAIDWLTHDFTYRHGIRIEHHIEPEDTNFTAEAATAIFRIVQEALSNVARHADASQVRLRLTTGANDCVLQVADNGRGAQHRIDGPDAKNKADEADATDNADNADRTDEAGESPHAGDHRTFGLLGIRERAHMLGGVVNIDTAKDQGFTLTVSFPRHAVQQQENHS</sequence>
<dbReference type="GO" id="GO:0046983">
    <property type="term" value="F:protein dimerization activity"/>
    <property type="evidence" value="ECO:0007669"/>
    <property type="project" value="InterPro"/>
</dbReference>
<feature type="domain" description="PAS" evidence="7">
    <location>
        <begin position="87"/>
        <end position="140"/>
    </location>
</feature>
<evidence type="ECO:0000256" key="1">
    <source>
        <dbReference type="ARBA" id="ARBA00022679"/>
    </source>
</evidence>
<dbReference type="PROSITE" id="PS50113">
    <property type="entry name" value="PAC"/>
    <property type="match status" value="1"/>
</dbReference>
<dbReference type="CDD" id="cd16917">
    <property type="entry name" value="HATPase_UhpB-NarQ-NarX-like"/>
    <property type="match status" value="1"/>
</dbReference>
<evidence type="ECO:0000256" key="6">
    <source>
        <dbReference type="SAM" id="Phobius"/>
    </source>
</evidence>
<keyword evidence="2" id="KW-0418">Kinase</keyword>
<evidence type="ECO:0000256" key="3">
    <source>
        <dbReference type="ARBA" id="ARBA00023012"/>
    </source>
</evidence>
<proteinExistence type="predicted"/>
<dbReference type="NCBIfam" id="TIGR00229">
    <property type="entry name" value="sensory_box"/>
    <property type="match status" value="1"/>
</dbReference>
<dbReference type="Gene3D" id="1.20.5.1930">
    <property type="match status" value="1"/>
</dbReference>
<dbReference type="PROSITE" id="PS50112">
    <property type="entry name" value="PAS"/>
    <property type="match status" value="1"/>
</dbReference>
<dbReference type="InterPro" id="IPR036890">
    <property type="entry name" value="HATPase_C_sf"/>
</dbReference>
<dbReference type="InterPro" id="IPR000700">
    <property type="entry name" value="PAS-assoc_C"/>
</dbReference>
<feature type="domain" description="PAC" evidence="8">
    <location>
        <begin position="163"/>
        <end position="215"/>
    </location>
</feature>
<dbReference type="PANTHER" id="PTHR24421">
    <property type="entry name" value="NITRATE/NITRITE SENSOR PROTEIN NARX-RELATED"/>
    <property type="match status" value="1"/>
</dbReference>
<dbReference type="Gene3D" id="3.30.450.20">
    <property type="entry name" value="PAS domain"/>
    <property type="match status" value="1"/>
</dbReference>
<protein>
    <recommendedName>
        <fullName evidence="11">Histidine kinase</fullName>
    </recommendedName>
</protein>
<feature type="coiled-coil region" evidence="4">
    <location>
        <begin position="206"/>
        <end position="237"/>
    </location>
</feature>
<dbReference type="AlphaFoldDB" id="A0A6J5DB60"/>
<dbReference type="SMART" id="SM00387">
    <property type="entry name" value="HATPase_c"/>
    <property type="match status" value="1"/>
</dbReference>
<gene>
    <name evidence="9" type="ORF">LMG29739_01241</name>
</gene>
<keyword evidence="4" id="KW-0175">Coiled coil</keyword>
<dbReference type="SUPFAM" id="SSF55785">
    <property type="entry name" value="PYP-like sensor domain (PAS domain)"/>
    <property type="match status" value="1"/>
</dbReference>
<keyword evidence="6" id="KW-0812">Transmembrane</keyword>
<evidence type="ECO:0000313" key="9">
    <source>
        <dbReference type="EMBL" id="CAB3751163.1"/>
    </source>
</evidence>
<organism evidence="9 10">
    <name type="scientific">Paraburkholderia solisilvae</name>
    <dbReference type="NCBI Taxonomy" id="624376"/>
    <lineage>
        <taxon>Bacteria</taxon>
        <taxon>Pseudomonadati</taxon>
        <taxon>Pseudomonadota</taxon>
        <taxon>Betaproteobacteria</taxon>
        <taxon>Burkholderiales</taxon>
        <taxon>Burkholderiaceae</taxon>
        <taxon>Paraburkholderia</taxon>
    </lineage>
</organism>
<keyword evidence="3" id="KW-0902">Two-component regulatory system</keyword>
<dbReference type="Pfam" id="PF02518">
    <property type="entry name" value="HATPase_c"/>
    <property type="match status" value="1"/>
</dbReference>
<dbReference type="EMBL" id="CADIKF010000006">
    <property type="protein sequence ID" value="CAB3751163.1"/>
    <property type="molecule type" value="Genomic_DNA"/>
</dbReference>
<evidence type="ECO:0000256" key="2">
    <source>
        <dbReference type="ARBA" id="ARBA00022777"/>
    </source>
</evidence>
<keyword evidence="6" id="KW-0472">Membrane</keyword>
<feature type="region of interest" description="Disordered" evidence="5">
    <location>
        <begin position="407"/>
        <end position="449"/>
    </location>
</feature>
<keyword evidence="10" id="KW-1185">Reference proteome</keyword>
<keyword evidence="1" id="KW-0808">Transferase</keyword>
<dbReference type="Pfam" id="PF07730">
    <property type="entry name" value="HisKA_3"/>
    <property type="match status" value="1"/>
</dbReference>
<feature type="transmembrane region" description="Helical" evidence="6">
    <location>
        <begin position="12"/>
        <end position="39"/>
    </location>
</feature>
<dbReference type="GO" id="GO:0016020">
    <property type="term" value="C:membrane"/>
    <property type="evidence" value="ECO:0007669"/>
    <property type="project" value="InterPro"/>
</dbReference>
<feature type="compositionally biased region" description="Basic and acidic residues" evidence="5">
    <location>
        <begin position="410"/>
        <end position="423"/>
    </location>
</feature>
<dbReference type="SUPFAM" id="SSF55874">
    <property type="entry name" value="ATPase domain of HSP90 chaperone/DNA topoisomerase II/histidine kinase"/>
    <property type="match status" value="1"/>
</dbReference>
<dbReference type="GO" id="GO:0000155">
    <property type="term" value="F:phosphorelay sensor kinase activity"/>
    <property type="evidence" value="ECO:0007669"/>
    <property type="project" value="InterPro"/>
</dbReference>
<dbReference type="InterPro" id="IPR050482">
    <property type="entry name" value="Sensor_HK_TwoCompSys"/>
</dbReference>
<dbReference type="InterPro" id="IPR000014">
    <property type="entry name" value="PAS"/>
</dbReference>